<feature type="compositionally biased region" description="Polar residues" evidence="1">
    <location>
        <begin position="85"/>
        <end position="95"/>
    </location>
</feature>
<dbReference type="GeneID" id="27315174"/>
<protein>
    <submittedName>
        <fullName evidence="2">Uncharacterized protein</fullName>
    </submittedName>
</protein>
<feature type="region of interest" description="Disordered" evidence="1">
    <location>
        <begin position="65"/>
        <end position="95"/>
    </location>
</feature>
<evidence type="ECO:0000313" key="2">
    <source>
        <dbReference type="EMBL" id="KIW01443.1"/>
    </source>
</evidence>
<keyword evidence="3" id="KW-1185">Reference proteome</keyword>
<dbReference type="Proteomes" id="UP000053259">
    <property type="component" value="Unassembled WGS sequence"/>
</dbReference>
<proteinExistence type="predicted"/>
<dbReference type="InParanoid" id="A0A0D2A3N6"/>
<dbReference type="AlphaFoldDB" id="A0A0D2A3N6"/>
<sequence>MFNKRGRHVSTSLDQDKPYDADELSDLVLHSEETNTPGRKMTPHQLMEVHSNMSQIEVLDLTAGEETSFTSSQETDEEHQPATIPCNSPQRTSQCEPQVNSEFNEAAENSCMATNISDVGIMQPTPKKISSSTNLQPRCLAERLRCPDCIIIPQVLGKEALSNPSIIDQFIATPALRAMLELESHPEEVLWASFLKNNIFALDSTAACDNMQVWLDANPSRYKHVTSLVFHDFLSHPKVLQTRAYPHVWSVYRPIRLMAKCPNLSRVELHTDIRSLPGFREDSYLCKLDTYKLADSLNRRHRIGDLLGKTSKTFKEITMTIGIEPDTSKAIEEASLEPWRRDLESCVARAALAAGRTKAELTQVKFSCLFYIYGQDGYF</sequence>
<dbReference type="EMBL" id="KN847555">
    <property type="protein sequence ID" value="KIW01443.1"/>
    <property type="molecule type" value="Genomic_DNA"/>
</dbReference>
<organism evidence="2 3">
    <name type="scientific">Verruconis gallopava</name>
    <dbReference type="NCBI Taxonomy" id="253628"/>
    <lineage>
        <taxon>Eukaryota</taxon>
        <taxon>Fungi</taxon>
        <taxon>Dikarya</taxon>
        <taxon>Ascomycota</taxon>
        <taxon>Pezizomycotina</taxon>
        <taxon>Dothideomycetes</taxon>
        <taxon>Pleosporomycetidae</taxon>
        <taxon>Venturiales</taxon>
        <taxon>Sympoventuriaceae</taxon>
        <taxon>Verruconis</taxon>
    </lineage>
</organism>
<reference evidence="2 3" key="1">
    <citation type="submission" date="2015-01" db="EMBL/GenBank/DDBJ databases">
        <title>The Genome Sequence of Ochroconis gallopava CBS43764.</title>
        <authorList>
            <consortium name="The Broad Institute Genomics Platform"/>
            <person name="Cuomo C."/>
            <person name="de Hoog S."/>
            <person name="Gorbushina A."/>
            <person name="Stielow B."/>
            <person name="Teixiera M."/>
            <person name="Abouelleil A."/>
            <person name="Chapman S.B."/>
            <person name="Priest M."/>
            <person name="Young S.K."/>
            <person name="Wortman J."/>
            <person name="Nusbaum C."/>
            <person name="Birren B."/>
        </authorList>
    </citation>
    <scope>NUCLEOTIDE SEQUENCE [LARGE SCALE GENOMIC DNA]</scope>
    <source>
        <strain evidence="2 3">CBS 43764</strain>
    </source>
</reference>
<name>A0A0D2A3N6_9PEZI</name>
<evidence type="ECO:0000256" key="1">
    <source>
        <dbReference type="SAM" id="MobiDB-lite"/>
    </source>
</evidence>
<dbReference type="HOGENOM" id="CLU_729981_0_0_1"/>
<dbReference type="RefSeq" id="XP_016211312.1">
    <property type="nucleotide sequence ID" value="XM_016360940.1"/>
</dbReference>
<evidence type="ECO:0000313" key="3">
    <source>
        <dbReference type="Proteomes" id="UP000053259"/>
    </source>
</evidence>
<accession>A0A0D2A3N6</accession>
<feature type="region of interest" description="Disordered" evidence="1">
    <location>
        <begin position="1"/>
        <end position="21"/>
    </location>
</feature>
<gene>
    <name evidence="2" type="ORF">PV09_07201</name>
</gene>
<dbReference type="VEuPathDB" id="FungiDB:PV09_07201"/>